<dbReference type="InterPro" id="IPR018520">
    <property type="entry name" value="UPP_synth-like_CS"/>
</dbReference>
<feature type="binding site" evidence="2">
    <location>
        <position position="31"/>
    </location>
    <ligand>
        <name>substrate</name>
    </ligand>
</feature>
<dbReference type="HAMAP" id="MF_01139">
    <property type="entry name" value="ISPT"/>
    <property type="match status" value="1"/>
</dbReference>
<accession>A0AAJ5WY44</accession>
<keyword evidence="1 2" id="KW-0808">Transferase</keyword>
<feature type="binding site" evidence="2">
    <location>
        <position position="212"/>
    </location>
    <ligand>
        <name>Mg(2+)</name>
        <dbReference type="ChEBI" id="CHEBI:18420"/>
    </ligand>
</feature>
<dbReference type="PANTHER" id="PTHR10291">
    <property type="entry name" value="DEHYDRODOLICHYL DIPHOSPHATE SYNTHASE FAMILY MEMBER"/>
    <property type="match status" value="1"/>
</dbReference>
<feature type="binding site" evidence="2">
    <location>
        <position position="43"/>
    </location>
    <ligand>
        <name>substrate</name>
    </ligand>
</feature>
<dbReference type="GO" id="GO:0000287">
    <property type="term" value="F:magnesium ion binding"/>
    <property type="evidence" value="ECO:0007669"/>
    <property type="project" value="UniProtKB-UniRule"/>
</dbReference>
<dbReference type="PANTHER" id="PTHR10291:SF0">
    <property type="entry name" value="DEHYDRODOLICHYL DIPHOSPHATE SYNTHASE 2"/>
    <property type="match status" value="1"/>
</dbReference>
<evidence type="ECO:0000313" key="4">
    <source>
        <dbReference type="Proteomes" id="UP001213664"/>
    </source>
</evidence>
<dbReference type="GO" id="GO:0005829">
    <property type="term" value="C:cytosol"/>
    <property type="evidence" value="ECO:0007669"/>
    <property type="project" value="TreeGrafter"/>
</dbReference>
<evidence type="ECO:0000256" key="2">
    <source>
        <dbReference type="HAMAP-Rule" id="MF_01139"/>
    </source>
</evidence>
<dbReference type="InterPro" id="IPR001441">
    <property type="entry name" value="UPP_synth-like"/>
</dbReference>
<feature type="binding site" evidence="2">
    <location>
        <position position="39"/>
    </location>
    <ligand>
        <name>substrate</name>
    </ligand>
</feature>
<dbReference type="Proteomes" id="UP001213664">
    <property type="component" value="Chromosome"/>
</dbReference>
<comment type="cofactor">
    <cofactor evidence="2">
        <name>Mg(2+)</name>
        <dbReference type="ChEBI" id="CHEBI:18420"/>
    </cofactor>
    <text evidence="2">Binds 2 magnesium ions per subunit.</text>
</comment>
<dbReference type="AlphaFoldDB" id="A0AAJ5WY44"/>
<dbReference type="Pfam" id="PF01255">
    <property type="entry name" value="Prenyltransf"/>
    <property type="match status" value="1"/>
</dbReference>
<feature type="binding site" evidence="2">
    <location>
        <begin position="71"/>
        <end position="73"/>
    </location>
    <ligand>
        <name>substrate</name>
    </ligand>
</feature>
<dbReference type="NCBIfam" id="TIGR00055">
    <property type="entry name" value="uppS"/>
    <property type="match status" value="1"/>
</dbReference>
<feature type="active site" description="Proton acceptor" evidence="2">
    <location>
        <position position="74"/>
    </location>
</feature>
<comment type="similarity">
    <text evidence="2">Belongs to the UPP synthase family.</text>
</comment>
<organism evidence="3 4">
    <name type="scientific">Candidatus Brevundimonas colombiensis</name>
    <dbReference type="NCBI Taxonomy" id="3121376"/>
    <lineage>
        <taxon>Bacteria</taxon>
        <taxon>Pseudomonadati</taxon>
        <taxon>Pseudomonadota</taxon>
        <taxon>Alphaproteobacteria</taxon>
        <taxon>Caulobacterales</taxon>
        <taxon>Caulobacteraceae</taxon>
        <taxon>Brevundimonas</taxon>
    </lineage>
</organism>
<proteinExistence type="inferred from homology"/>
<evidence type="ECO:0000313" key="3">
    <source>
        <dbReference type="EMBL" id="WEK39421.1"/>
    </source>
</evidence>
<comment type="function">
    <text evidence="2">Catalyzes the condensation of isopentenyl diphosphate (IPP) with allylic pyrophosphates generating different type of terpenoids.</text>
</comment>
<feature type="active site" evidence="2">
    <location>
        <position position="26"/>
    </location>
</feature>
<dbReference type="CDD" id="cd00475">
    <property type="entry name" value="Cis_IPPS"/>
    <property type="match status" value="1"/>
</dbReference>
<feature type="binding site" evidence="2">
    <location>
        <begin position="27"/>
        <end position="30"/>
    </location>
    <ligand>
        <name>substrate</name>
    </ligand>
</feature>
<dbReference type="PROSITE" id="PS01066">
    <property type="entry name" value="UPP_SYNTHASE"/>
    <property type="match status" value="1"/>
</dbReference>
<evidence type="ECO:0000256" key="1">
    <source>
        <dbReference type="ARBA" id="ARBA00022679"/>
    </source>
</evidence>
<dbReference type="InterPro" id="IPR036424">
    <property type="entry name" value="UPP_synth-like_sf"/>
</dbReference>
<sequence>MTADRAAPSGHGPRSDGPRHVAIIMDGNGRWAKARGLPRALGHREGVQALKRTIQAAPDLGIECLTVFGFSTENWSRPEDEVSDLMGLVRTYVASDLARLEKAGVRLRILGRREGLPADIAAIIDKAEAQTAHNARFLLQVAFNYGGRADLVDAARRHMARLASGETTEPLTERTFEAGLATAGSPPLDLIVRTSGEQRLSNFLLWEAAYAELVFQDILWPDYGPKALAEAVDAFGRRDRRYGGRDAASVRETA</sequence>
<feature type="binding site" evidence="2">
    <location>
        <position position="75"/>
    </location>
    <ligand>
        <name>substrate</name>
    </ligand>
</feature>
<keyword evidence="2" id="KW-0460">Magnesium</keyword>
<keyword evidence="2" id="KW-0479">Metal-binding</keyword>
<dbReference type="EC" id="2.5.1.-" evidence="2"/>
<feature type="binding site" evidence="2">
    <location>
        <position position="26"/>
    </location>
    <ligand>
        <name>Mg(2+)</name>
        <dbReference type="ChEBI" id="CHEBI:18420"/>
    </ligand>
</feature>
<protein>
    <recommendedName>
        <fullName evidence="2">Isoprenyl transferase</fullName>
        <ecNumber evidence="2">2.5.1.-</ecNumber>
    </recommendedName>
</protein>
<feature type="binding site" evidence="2">
    <location>
        <begin position="199"/>
        <end position="201"/>
    </location>
    <ligand>
        <name>substrate</name>
    </ligand>
</feature>
<comment type="subunit">
    <text evidence="2">Homodimer.</text>
</comment>
<name>A0AAJ5WY44_9CAUL</name>
<reference evidence="3" key="1">
    <citation type="submission" date="2023-03" db="EMBL/GenBank/DDBJ databases">
        <title>Andean soil-derived lignocellulolytic bacterial consortium as a source of novel taxa and putative plastic-active enzymes.</title>
        <authorList>
            <person name="Diaz-Garcia L."/>
            <person name="Chuvochina M."/>
            <person name="Feuerriegel G."/>
            <person name="Bunk B."/>
            <person name="Sproer C."/>
            <person name="Streit W.R."/>
            <person name="Rodriguez L.M."/>
            <person name="Overmann J."/>
            <person name="Jimenez D.J."/>
        </authorList>
    </citation>
    <scope>NUCLEOTIDE SEQUENCE</scope>
    <source>
        <strain evidence="3">MAG 833</strain>
    </source>
</reference>
<dbReference type="Gene3D" id="3.40.1180.10">
    <property type="entry name" value="Decaprenyl diphosphate synthase-like"/>
    <property type="match status" value="1"/>
</dbReference>
<dbReference type="GO" id="GO:0008834">
    <property type="term" value="F:ditrans,polycis-undecaprenyl-diphosphate synthase [(2E,6E)-farnesyl-diphosphate specific] activity"/>
    <property type="evidence" value="ECO:0007669"/>
    <property type="project" value="TreeGrafter"/>
</dbReference>
<dbReference type="SUPFAM" id="SSF64005">
    <property type="entry name" value="Undecaprenyl diphosphate synthase"/>
    <property type="match status" value="1"/>
</dbReference>
<dbReference type="GO" id="GO:0016094">
    <property type="term" value="P:polyprenol biosynthetic process"/>
    <property type="evidence" value="ECO:0007669"/>
    <property type="project" value="TreeGrafter"/>
</dbReference>
<dbReference type="FunFam" id="3.40.1180.10:FF:000001">
    <property type="entry name" value="(2E,6E)-farnesyl-diphosphate-specific ditrans,polycis-undecaprenyl-diphosphate synthase"/>
    <property type="match status" value="1"/>
</dbReference>
<feature type="binding site" evidence="2">
    <location>
        <position position="77"/>
    </location>
    <ligand>
        <name>substrate</name>
    </ligand>
</feature>
<gene>
    <name evidence="3" type="primary">uppS</name>
    <name evidence="3" type="ORF">P0Y50_12850</name>
</gene>
<feature type="binding site" evidence="2">
    <location>
        <position position="193"/>
    </location>
    <ligand>
        <name>substrate</name>
    </ligand>
</feature>
<dbReference type="EMBL" id="CP119326">
    <property type="protein sequence ID" value="WEK39421.1"/>
    <property type="molecule type" value="Genomic_DNA"/>
</dbReference>